<organism evidence="3 4">
    <name type="scientific">Cymbomonas tetramitiformis</name>
    <dbReference type="NCBI Taxonomy" id="36881"/>
    <lineage>
        <taxon>Eukaryota</taxon>
        <taxon>Viridiplantae</taxon>
        <taxon>Chlorophyta</taxon>
        <taxon>Pyramimonadophyceae</taxon>
        <taxon>Pyramimonadales</taxon>
        <taxon>Pyramimonadaceae</taxon>
        <taxon>Cymbomonas</taxon>
    </lineage>
</organism>
<dbReference type="Proteomes" id="UP001190700">
    <property type="component" value="Unassembled WGS sequence"/>
</dbReference>
<keyword evidence="1" id="KW-1133">Transmembrane helix</keyword>
<reference evidence="3 4" key="1">
    <citation type="journal article" date="2015" name="Genome Biol. Evol.">
        <title>Comparative Genomics of a Bacterivorous Green Alga Reveals Evolutionary Causalities and Consequences of Phago-Mixotrophic Mode of Nutrition.</title>
        <authorList>
            <person name="Burns J.A."/>
            <person name="Paasch A."/>
            <person name="Narechania A."/>
            <person name="Kim E."/>
        </authorList>
    </citation>
    <scope>NUCLEOTIDE SEQUENCE [LARGE SCALE GENOMIC DNA]</scope>
    <source>
        <strain evidence="3 4">PLY_AMNH</strain>
    </source>
</reference>
<dbReference type="Pfam" id="PF13843">
    <property type="entry name" value="DDE_Tnp_1_7"/>
    <property type="match status" value="1"/>
</dbReference>
<dbReference type="AlphaFoldDB" id="A0AAE0GSR2"/>
<evidence type="ECO:0000256" key="1">
    <source>
        <dbReference type="SAM" id="Phobius"/>
    </source>
</evidence>
<evidence type="ECO:0000313" key="3">
    <source>
        <dbReference type="EMBL" id="KAK3283705.1"/>
    </source>
</evidence>
<comment type="caution">
    <text evidence="3">The sequence shown here is derived from an EMBL/GenBank/DDBJ whole genome shotgun (WGS) entry which is preliminary data.</text>
</comment>
<gene>
    <name evidence="3" type="ORF">CYMTET_8598</name>
</gene>
<keyword evidence="4" id="KW-1185">Reference proteome</keyword>
<accession>A0AAE0GSR2</accession>
<name>A0AAE0GSR2_9CHLO</name>
<protein>
    <recommendedName>
        <fullName evidence="2">PiggyBac transposable element-derived protein domain-containing protein</fullName>
    </recommendedName>
</protein>
<feature type="domain" description="PiggyBac transposable element-derived protein" evidence="2">
    <location>
        <begin position="72"/>
        <end position="218"/>
    </location>
</feature>
<dbReference type="InterPro" id="IPR029526">
    <property type="entry name" value="PGBD"/>
</dbReference>
<keyword evidence="1" id="KW-0472">Membrane</keyword>
<sequence length="232" mass="26936">MSYVFDKILPDSYWRKVSKFSRAYAVKKGAGTDINAAKVPEDRHKRYGGKGKQRPFNPELCVSFCPYDIDNFDNNKGENYDPYFKYRTIGDVVYSGIHALIVPPKVGSYDEGGQPWTGKGGEGLTVHYNPKKPNKRMSMCFMFAAYGIPLAWEFYTGRRSNTYNEEKHNTKEEVAYGKTISRVLRLFRQAYGKKSKGNELFFDNLFTSIFLLFHLLRSYTVRCRRRRDTSKK</sequence>
<proteinExistence type="predicted"/>
<feature type="transmembrane region" description="Helical" evidence="1">
    <location>
        <begin position="200"/>
        <end position="217"/>
    </location>
</feature>
<evidence type="ECO:0000313" key="4">
    <source>
        <dbReference type="Proteomes" id="UP001190700"/>
    </source>
</evidence>
<dbReference type="EMBL" id="LGRX02002670">
    <property type="protein sequence ID" value="KAK3283705.1"/>
    <property type="molecule type" value="Genomic_DNA"/>
</dbReference>
<keyword evidence="1" id="KW-0812">Transmembrane</keyword>
<feature type="transmembrane region" description="Helical" evidence="1">
    <location>
        <begin position="137"/>
        <end position="155"/>
    </location>
</feature>
<evidence type="ECO:0000259" key="2">
    <source>
        <dbReference type="Pfam" id="PF13843"/>
    </source>
</evidence>